<dbReference type="EMBL" id="JAMQGO010000008">
    <property type="protein sequence ID" value="MCM2562958.1"/>
    <property type="molecule type" value="Genomic_DNA"/>
</dbReference>
<organism evidence="1 2">
    <name type="scientific">Lutimaribacter degradans</name>
    <dbReference type="NCBI Taxonomy" id="2945989"/>
    <lineage>
        <taxon>Bacteria</taxon>
        <taxon>Pseudomonadati</taxon>
        <taxon>Pseudomonadota</taxon>
        <taxon>Alphaproteobacteria</taxon>
        <taxon>Rhodobacterales</taxon>
        <taxon>Roseobacteraceae</taxon>
        <taxon>Lutimaribacter</taxon>
    </lineage>
</organism>
<keyword evidence="2" id="KW-1185">Reference proteome</keyword>
<evidence type="ECO:0000313" key="2">
    <source>
        <dbReference type="Proteomes" id="UP001203036"/>
    </source>
</evidence>
<proteinExistence type="predicted"/>
<evidence type="ECO:0000313" key="1">
    <source>
        <dbReference type="EMBL" id="MCM2562958.1"/>
    </source>
</evidence>
<accession>A0ACC5ZX87</accession>
<dbReference type="Proteomes" id="UP001203036">
    <property type="component" value="Unassembled WGS sequence"/>
</dbReference>
<gene>
    <name evidence="1" type="ORF">M8744_12460</name>
</gene>
<sequence>MALYRIRQAIRLLMVALTGAAMLVMVLLTVVDVVGRHGFNASVFGASEMIQWLMIIVVFGGIAFVTRDDAHITVGLFENLLERRLPLVSRWGRHIFTLGFYALMVWVLWRLALGGLESGRRSAVLGIPTWAFSGMGALISTLGLLGFVADLWHRRGRLRRKGRFGPDKGPS</sequence>
<comment type="caution">
    <text evidence="1">The sequence shown here is derived from an EMBL/GenBank/DDBJ whole genome shotgun (WGS) entry which is preliminary data.</text>
</comment>
<protein>
    <submittedName>
        <fullName evidence="1">TRAP transporter small permease subunit</fullName>
    </submittedName>
</protein>
<name>A0ACC5ZX87_9RHOB</name>
<reference evidence="1" key="1">
    <citation type="submission" date="2022-06" db="EMBL/GenBank/DDBJ databases">
        <title>Lutimaribacter sp. EGI FJ00013, a novel bacterium isolated from a salt lake sediment enrichment.</title>
        <authorList>
            <person name="Gao L."/>
            <person name="Fang B.-Z."/>
            <person name="Li W.-J."/>
        </authorList>
    </citation>
    <scope>NUCLEOTIDE SEQUENCE</scope>
    <source>
        <strain evidence="1">EGI FJ00013</strain>
    </source>
</reference>